<evidence type="ECO:0000313" key="2">
    <source>
        <dbReference type="Proteomes" id="UP000214353"/>
    </source>
</evidence>
<organism evidence="1 2">
    <name type="scientific">Clanis bilineata nucleopolyhedrovirus</name>
    <dbReference type="NCBI Taxonomy" id="1307957"/>
    <lineage>
        <taxon>Viruses</taxon>
        <taxon>Viruses incertae sedis</taxon>
        <taxon>Naldaviricetes</taxon>
        <taxon>Lefavirales</taxon>
        <taxon>Baculoviridae</taxon>
        <taxon>Alphabaculovirus</taxon>
        <taxon>Alphabaculovirus clabilineatae</taxon>
    </lineage>
</organism>
<reference evidence="1 2" key="1">
    <citation type="journal article" date="2009" name="BMC Genomics">
        <title>Genomic sequence, organization and characteristics of a new nucleopolyhedrovirus isolated from Clanis bilineata larva.</title>
        <authorList>
            <person name="Zhu S.Y."/>
            <person name="Yi J.P."/>
            <person name="Shen W.D."/>
            <person name="Wang L.Q."/>
            <person name="He H.G."/>
            <person name="Wang Y."/>
            <person name="Li B."/>
            <person name="Wang W.B."/>
        </authorList>
    </citation>
    <scope>NUCLEOTIDE SEQUENCE [LARGE SCALE GENOMIC DNA]</scope>
    <source>
        <strain evidence="1">DZ1</strain>
    </source>
</reference>
<sequence>MKLSAFVICVSNNFNYNQQDMYTLYLKHFDVHDAIMCANGDCLAVCVDQDIIIAQMNVADVMILDTAPLSELTTLVEKIYNVVEMYNECLL</sequence>
<protein>
    <submittedName>
        <fullName evidence="1">Ac117-like protein</fullName>
    </submittedName>
</protein>
<proteinExistence type="predicted"/>
<evidence type="ECO:0000313" key="1">
    <source>
        <dbReference type="EMBL" id="ABF47445.1"/>
    </source>
</evidence>
<dbReference type="GeneID" id="5141850"/>
<dbReference type="KEGG" id="vg:5141850"/>
<keyword evidence="2" id="KW-1185">Reference proteome</keyword>
<dbReference type="EMBL" id="DQ504428">
    <property type="protein sequence ID" value="ABF47445.1"/>
    <property type="molecule type" value="Genomic_DNA"/>
</dbReference>
<dbReference type="RefSeq" id="YP_717642.1">
    <property type="nucleotide sequence ID" value="NC_008293.1"/>
</dbReference>
<dbReference type="InterPro" id="IPR012428">
    <property type="entry name" value="AcMNPV_Orf117"/>
</dbReference>
<dbReference type="Proteomes" id="UP000214353">
    <property type="component" value="Segment"/>
</dbReference>
<dbReference type="OrthoDB" id="20453at10239"/>
<dbReference type="Pfam" id="PF07785">
    <property type="entry name" value="DUF1623"/>
    <property type="match status" value="1"/>
</dbReference>
<accession>Q0N3Z8</accession>
<name>Q0N3Z8_9ABAC</name>